<dbReference type="NCBIfam" id="TIGR01484">
    <property type="entry name" value="HAD-SF-IIB"/>
    <property type="match status" value="1"/>
</dbReference>
<dbReference type="PANTHER" id="PTHR10000">
    <property type="entry name" value="PHOSPHOSERINE PHOSPHATASE"/>
    <property type="match status" value="1"/>
</dbReference>
<dbReference type="Gene3D" id="3.30.1240.10">
    <property type="match status" value="1"/>
</dbReference>
<dbReference type="Proteomes" id="UP000774947">
    <property type="component" value="Unassembled WGS sequence"/>
</dbReference>
<reference evidence="1" key="2">
    <citation type="submission" date="2021-09" db="EMBL/GenBank/DDBJ databases">
        <authorList>
            <person name="Gilroy R."/>
        </authorList>
    </citation>
    <scope>NUCLEOTIDE SEQUENCE</scope>
    <source>
        <strain evidence="1">CHK173-2119</strain>
    </source>
</reference>
<dbReference type="InterPro" id="IPR023214">
    <property type="entry name" value="HAD_sf"/>
</dbReference>
<accession>A0A921B3Y3</accession>
<gene>
    <name evidence="1" type="ORF">K8W17_06050</name>
</gene>
<sequence length="292" mass="31771">MISIIASDMDGTLLNDKMEISPENTAAIKKAQAAGIEFIVATGRGLSEAQPLLNQAGLDPAYITLNGAQVFDTAGQLVVNEPLTDRMAKQLATELRAQGFYFELVTNRGVYSESKVRRIQNVADLLVNLNPDTTYKIAVALAAARLEIMNINYVDNYDQLLNDRDFQIMKILVFSSEGPDTFVPIRQKYIDDQEIVITSSSPNNIEINSIKAQKGLALLDYAKQKNIGADQVMAIGDNMNDYSMITAAGVGVAMGNAIPAIKQVATFTTATNIKNGVAQAIDWALMQNSMQK</sequence>
<name>A0A921B3Y3_9LACO</name>
<dbReference type="Pfam" id="PF08282">
    <property type="entry name" value="Hydrolase_3"/>
    <property type="match status" value="1"/>
</dbReference>
<dbReference type="CDD" id="cd07516">
    <property type="entry name" value="HAD_Pase"/>
    <property type="match status" value="1"/>
</dbReference>
<dbReference type="GO" id="GO:0005829">
    <property type="term" value="C:cytosol"/>
    <property type="evidence" value="ECO:0007669"/>
    <property type="project" value="TreeGrafter"/>
</dbReference>
<dbReference type="SUPFAM" id="SSF56784">
    <property type="entry name" value="HAD-like"/>
    <property type="match status" value="1"/>
</dbReference>
<dbReference type="PANTHER" id="PTHR10000:SF55">
    <property type="entry name" value="5-AMINO-6-(5-PHOSPHO-D-RIBITYLAMINO)URACIL PHOSPHATASE YCSE"/>
    <property type="match status" value="1"/>
</dbReference>
<protein>
    <submittedName>
        <fullName evidence="1">Cof-type HAD-IIB family hydrolase</fullName>
    </submittedName>
</protein>
<dbReference type="SFLD" id="SFLDG01144">
    <property type="entry name" value="C2.B.4:_PGP_Like"/>
    <property type="match status" value="1"/>
</dbReference>
<dbReference type="AlphaFoldDB" id="A0A921B3Y3"/>
<dbReference type="EMBL" id="DYXY01000154">
    <property type="protein sequence ID" value="HJE15623.1"/>
    <property type="molecule type" value="Genomic_DNA"/>
</dbReference>
<comment type="caution">
    <text evidence="1">The sequence shown here is derived from an EMBL/GenBank/DDBJ whole genome shotgun (WGS) entry which is preliminary data.</text>
</comment>
<dbReference type="SFLD" id="SFLDS00003">
    <property type="entry name" value="Haloacid_Dehalogenase"/>
    <property type="match status" value="1"/>
</dbReference>
<dbReference type="InterPro" id="IPR036412">
    <property type="entry name" value="HAD-like_sf"/>
</dbReference>
<evidence type="ECO:0000313" key="2">
    <source>
        <dbReference type="Proteomes" id="UP000774947"/>
    </source>
</evidence>
<dbReference type="GO" id="GO:0016791">
    <property type="term" value="F:phosphatase activity"/>
    <property type="evidence" value="ECO:0007669"/>
    <property type="project" value="TreeGrafter"/>
</dbReference>
<dbReference type="PROSITE" id="PS01228">
    <property type="entry name" value="COF_1"/>
    <property type="match status" value="1"/>
</dbReference>
<dbReference type="InterPro" id="IPR006379">
    <property type="entry name" value="HAD-SF_hydro_IIB"/>
</dbReference>
<keyword evidence="1" id="KW-0378">Hydrolase</keyword>
<organism evidence="1 2">
    <name type="scientific">Lapidilactobacillus dextrinicus</name>
    <dbReference type="NCBI Taxonomy" id="51664"/>
    <lineage>
        <taxon>Bacteria</taxon>
        <taxon>Bacillati</taxon>
        <taxon>Bacillota</taxon>
        <taxon>Bacilli</taxon>
        <taxon>Lactobacillales</taxon>
        <taxon>Lactobacillaceae</taxon>
        <taxon>Lapidilactobacillus</taxon>
    </lineage>
</organism>
<dbReference type="InterPro" id="IPR000150">
    <property type="entry name" value="Cof"/>
</dbReference>
<dbReference type="PROSITE" id="PS01229">
    <property type="entry name" value="COF_2"/>
    <property type="match status" value="1"/>
</dbReference>
<reference evidence="1" key="1">
    <citation type="journal article" date="2021" name="PeerJ">
        <title>Extensive microbial diversity within the chicken gut microbiome revealed by metagenomics and culture.</title>
        <authorList>
            <person name="Gilroy R."/>
            <person name="Ravi A."/>
            <person name="Getino M."/>
            <person name="Pursley I."/>
            <person name="Horton D.L."/>
            <person name="Alikhan N.F."/>
            <person name="Baker D."/>
            <person name="Gharbi K."/>
            <person name="Hall N."/>
            <person name="Watson M."/>
            <person name="Adriaenssens E.M."/>
            <person name="Foster-Nyarko E."/>
            <person name="Jarju S."/>
            <person name="Secka A."/>
            <person name="Antonio M."/>
            <person name="Oren A."/>
            <person name="Chaudhuri R.R."/>
            <person name="La Ragione R."/>
            <person name="Hildebrand F."/>
            <person name="Pallen M.J."/>
        </authorList>
    </citation>
    <scope>NUCLEOTIDE SEQUENCE</scope>
    <source>
        <strain evidence="1">CHK173-2119</strain>
    </source>
</reference>
<dbReference type="NCBIfam" id="TIGR00099">
    <property type="entry name" value="Cof-subfamily"/>
    <property type="match status" value="1"/>
</dbReference>
<dbReference type="Gene3D" id="3.40.50.1000">
    <property type="entry name" value="HAD superfamily/HAD-like"/>
    <property type="match status" value="1"/>
</dbReference>
<dbReference type="SFLD" id="SFLDG01140">
    <property type="entry name" value="C2.B:_Phosphomannomutase_and_P"/>
    <property type="match status" value="1"/>
</dbReference>
<proteinExistence type="predicted"/>
<dbReference type="GO" id="GO:0000287">
    <property type="term" value="F:magnesium ion binding"/>
    <property type="evidence" value="ECO:0007669"/>
    <property type="project" value="TreeGrafter"/>
</dbReference>
<evidence type="ECO:0000313" key="1">
    <source>
        <dbReference type="EMBL" id="HJE15623.1"/>
    </source>
</evidence>